<dbReference type="EMBL" id="JAATWM020000022">
    <property type="protein sequence ID" value="KAF9875238.1"/>
    <property type="molecule type" value="Genomic_DNA"/>
</dbReference>
<accession>A0A9P6I2G4</accession>
<evidence type="ECO:0000256" key="10">
    <source>
        <dbReference type="ARBA" id="ARBA00013152"/>
    </source>
</evidence>
<evidence type="ECO:0000259" key="22">
    <source>
        <dbReference type="SMART" id="SM00861"/>
    </source>
</evidence>
<dbReference type="GO" id="GO:0050661">
    <property type="term" value="F:NADP binding"/>
    <property type="evidence" value="ECO:0007669"/>
    <property type="project" value="InterPro"/>
</dbReference>
<feature type="active site" evidence="20">
    <location>
        <position position="1335"/>
    </location>
</feature>
<comment type="catalytic activity">
    <reaction evidence="19">
        <text>D-sedoheptulose 7-phosphate + D-glyceraldehyde 3-phosphate = aldehydo-D-ribose 5-phosphate + D-xylulose 5-phosphate</text>
        <dbReference type="Rhea" id="RHEA:10508"/>
        <dbReference type="ChEBI" id="CHEBI:57483"/>
        <dbReference type="ChEBI" id="CHEBI:57737"/>
        <dbReference type="ChEBI" id="CHEBI:58273"/>
        <dbReference type="ChEBI" id="CHEBI:59776"/>
        <dbReference type="EC" id="2.2.1.1"/>
    </reaction>
</comment>
<evidence type="ECO:0000256" key="12">
    <source>
        <dbReference type="ARBA" id="ARBA00022679"/>
    </source>
</evidence>
<evidence type="ECO:0000256" key="9">
    <source>
        <dbReference type="ARBA" id="ARBA00011738"/>
    </source>
</evidence>
<comment type="subunit">
    <text evidence="9">Homodimer.</text>
</comment>
<evidence type="ECO:0000256" key="7">
    <source>
        <dbReference type="ARBA" id="ARBA00007131"/>
    </source>
</evidence>
<reference evidence="23" key="2">
    <citation type="submission" date="2020-11" db="EMBL/GenBank/DDBJ databases">
        <title>Whole genome sequencing of Colletotrichum sp.</title>
        <authorList>
            <person name="Li H."/>
        </authorList>
    </citation>
    <scope>NUCLEOTIDE SEQUENCE</scope>
    <source>
        <strain evidence="23">CkLH20</strain>
    </source>
</reference>
<dbReference type="GO" id="GO:0006098">
    <property type="term" value="P:pentose-phosphate shunt"/>
    <property type="evidence" value="ECO:0007669"/>
    <property type="project" value="TreeGrafter"/>
</dbReference>
<dbReference type="GO" id="GO:0005634">
    <property type="term" value="C:nucleus"/>
    <property type="evidence" value="ECO:0007669"/>
    <property type="project" value="TreeGrafter"/>
</dbReference>
<evidence type="ECO:0000256" key="15">
    <source>
        <dbReference type="ARBA" id="ARBA00022837"/>
    </source>
</evidence>
<dbReference type="PROSITE" id="PS00802">
    <property type="entry name" value="TRANSKETOLASE_2"/>
    <property type="match status" value="1"/>
</dbReference>
<dbReference type="CDD" id="cd07033">
    <property type="entry name" value="TPP_PYR_DXS_TK_like"/>
    <property type="match status" value="1"/>
</dbReference>
<dbReference type="InterPro" id="IPR016162">
    <property type="entry name" value="Ald_DH_N"/>
</dbReference>
<evidence type="ECO:0000256" key="3">
    <source>
        <dbReference type="ARBA" id="ARBA00001941"/>
    </source>
</evidence>
<protein>
    <recommendedName>
        <fullName evidence="10">transketolase</fullName>
        <ecNumber evidence="10">2.2.1.1</ecNumber>
    </recommendedName>
</protein>
<evidence type="ECO:0000256" key="18">
    <source>
        <dbReference type="ARBA" id="ARBA00023052"/>
    </source>
</evidence>
<dbReference type="FunFam" id="3.40.50.970:FF:000045">
    <property type="entry name" value="Transketolase"/>
    <property type="match status" value="1"/>
</dbReference>
<keyword evidence="16" id="KW-0460">Magnesium</keyword>
<dbReference type="InterPro" id="IPR015590">
    <property type="entry name" value="Aldehyde_DH_dom"/>
</dbReference>
<keyword evidence="14" id="KW-0274">FAD</keyword>
<evidence type="ECO:0000256" key="13">
    <source>
        <dbReference type="ARBA" id="ARBA00022723"/>
    </source>
</evidence>
<evidence type="ECO:0000256" key="4">
    <source>
        <dbReference type="ARBA" id="ARBA00001946"/>
    </source>
</evidence>
<evidence type="ECO:0000256" key="16">
    <source>
        <dbReference type="ARBA" id="ARBA00022842"/>
    </source>
</evidence>
<comment type="cofactor">
    <cofactor evidence="2">
        <name>Mn(2+)</name>
        <dbReference type="ChEBI" id="CHEBI:29035"/>
    </cofactor>
</comment>
<dbReference type="InterPro" id="IPR016161">
    <property type="entry name" value="Ald_DH/histidinol_DH"/>
</dbReference>
<dbReference type="Pfam" id="PF00171">
    <property type="entry name" value="Aldedh"/>
    <property type="match status" value="1"/>
</dbReference>
<reference evidence="23" key="1">
    <citation type="submission" date="2020-03" db="EMBL/GenBank/DDBJ databases">
        <authorList>
            <person name="He L."/>
        </authorList>
    </citation>
    <scope>NUCLEOTIDE SEQUENCE</scope>
    <source>
        <strain evidence="23">CkLH20</strain>
    </source>
</reference>
<dbReference type="SUPFAM" id="SSF51905">
    <property type="entry name" value="FAD/NAD(P)-binding domain"/>
    <property type="match status" value="2"/>
</dbReference>
<dbReference type="GO" id="GO:0005829">
    <property type="term" value="C:cytosol"/>
    <property type="evidence" value="ECO:0007669"/>
    <property type="project" value="TreeGrafter"/>
</dbReference>
<dbReference type="Proteomes" id="UP000781932">
    <property type="component" value="Unassembled WGS sequence"/>
</dbReference>
<evidence type="ECO:0000256" key="11">
    <source>
        <dbReference type="ARBA" id="ARBA00022630"/>
    </source>
</evidence>
<dbReference type="Gene3D" id="3.40.309.10">
    <property type="entry name" value="Aldehyde Dehydrogenase, Chain A, domain 2"/>
    <property type="match status" value="1"/>
</dbReference>
<evidence type="ECO:0000256" key="17">
    <source>
        <dbReference type="ARBA" id="ARBA00023002"/>
    </source>
</evidence>
<dbReference type="Pfam" id="PF00743">
    <property type="entry name" value="FMO-like"/>
    <property type="match status" value="1"/>
</dbReference>
<dbReference type="PROSITE" id="PS00687">
    <property type="entry name" value="ALDEHYDE_DEHYDR_GLU"/>
    <property type="match status" value="1"/>
</dbReference>
<keyword evidence="15" id="KW-0106">Calcium</keyword>
<comment type="similarity">
    <text evidence="7">Belongs to the transketolase family.</text>
</comment>
<dbReference type="PRINTS" id="PR00469">
    <property type="entry name" value="PNDRDTASEII"/>
</dbReference>
<evidence type="ECO:0000256" key="6">
    <source>
        <dbReference type="ARBA" id="ARBA00005176"/>
    </source>
</evidence>
<dbReference type="Pfam" id="PF00456">
    <property type="entry name" value="Transketolase_N"/>
    <property type="match status" value="1"/>
</dbReference>
<organism evidence="23 24">
    <name type="scientific">Colletotrichum karsti</name>
    <dbReference type="NCBI Taxonomy" id="1095194"/>
    <lineage>
        <taxon>Eukaryota</taxon>
        <taxon>Fungi</taxon>
        <taxon>Dikarya</taxon>
        <taxon>Ascomycota</taxon>
        <taxon>Pezizomycotina</taxon>
        <taxon>Sordariomycetes</taxon>
        <taxon>Hypocreomycetidae</taxon>
        <taxon>Glomerellales</taxon>
        <taxon>Glomerellaceae</taxon>
        <taxon>Colletotrichum</taxon>
        <taxon>Colletotrichum boninense species complex</taxon>
    </lineage>
</organism>
<keyword evidence="17 21" id="KW-0560">Oxidoreductase</keyword>
<evidence type="ECO:0000256" key="21">
    <source>
        <dbReference type="RuleBase" id="RU003345"/>
    </source>
</evidence>
<comment type="cofactor">
    <cofactor evidence="5">
        <name>thiamine diphosphate</name>
        <dbReference type="ChEBI" id="CHEBI:58937"/>
    </cofactor>
</comment>
<comment type="cofactor">
    <cofactor evidence="1">
        <name>Ca(2+)</name>
        <dbReference type="ChEBI" id="CHEBI:29108"/>
    </cofactor>
</comment>
<dbReference type="InterPro" id="IPR016163">
    <property type="entry name" value="Ald_DH_C"/>
</dbReference>
<keyword evidence="11" id="KW-0285">Flavoprotein</keyword>
<dbReference type="CDD" id="cd02012">
    <property type="entry name" value="TPP_TK"/>
    <property type="match status" value="1"/>
</dbReference>
<evidence type="ECO:0000256" key="2">
    <source>
        <dbReference type="ARBA" id="ARBA00001936"/>
    </source>
</evidence>
<dbReference type="PROSITE" id="PS00070">
    <property type="entry name" value="ALDEHYDE_DEHYDR_CYS"/>
    <property type="match status" value="1"/>
</dbReference>
<dbReference type="InterPro" id="IPR005474">
    <property type="entry name" value="Transketolase_N"/>
</dbReference>
<dbReference type="GeneID" id="62162849"/>
<keyword evidence="18" id="KW-0786">Thiamine pyrophosphate</keyword>
<dbReference type="Gene3D" id="3.50.50.60">
    <property type="entry name" value="FAD/NAD(P)-binding domain"/>
    <property type="match status" value="2"/>
</dbReference>
<dbReference type="InterPro" id="IPR033247">
    <property type="entry name" value="Transketolase_fam"/>
</dbReference>
<dbReference type="GO" id="GO:0016620">
    <property type="term" value="F:oxidoreductase activity, acting on the aldehyde or oxo group of donors, NAD or NADP as acceptor"/>
    <property type="evidence" value="ECO:0007669"/>
    <property type="project" value="InterPro"/>
</dbReference>
<dbReference type="InterPro" id="IPR020826">
    <property type="entry name" value="Transketolase_BS"/>
</dbReference>
<dbReference type="SUPFAM" id="SSF53720">
    <property type="entry name" value="ALDH-like"/>
    <property type="match status" value="1"/>
</dbReference>
<evidence type="ECO:0000313" key="23">
    <source>
        <dbReference type="EMBL" id="KAF9875238.1"/>
    </source>
</evidence>
<comment type="pathway">
    <text evidence="6">Amino-acid degradation; 4-aminobutanoate degradation.</text>
</comment>
<dbReference type="GO" id="GO:0004802">
    <property type="term" value="F:transketolase activity"/>
    <property type="evidence" value="ECO:0007669"/>
    <property type="project" value="UniProtKB-EC"/>
</dbReference>
<dbReference type="InterPro" id="IPR029061">
    <property type="entry name" value="THDP-binding"/>
</dbReference>
<dbReference type="PANTHER" id="PTHR43522">
    <property type="entry name" value="TRANSKETOLASE"/>
    <property type="match status" value="1"/>
</dbReference>
<evidence type="ECO:0000256" key="1">
    <source>
        <dbReference type="ARBA" id="ARBA00001913"/>
    </source>
</evidence>
<dbReference type="Gene3D" id="3.40.605.10">
    <property type="entry name" value="Aldehyde Dehydrogenase, Chain A, domain 1"/>
    <property type="match status" value="2"/>
</dbReference>
<feature type="domain" description="Transketolase-like pyrimidine-binding" evidence="22">
    <location>
        <begin position="415"/>
        <end position="590"/>
    </location>
</feature>
<dbReference type="FunFam" id="3.40.605.10:FF:000063">
    <property type="entry name" value="Succinate-semialdehyde dehydrogenase, mitochondrial"/>
    <property type="match status" value="1"/>
</dbReference>
<comment type="similarity">
    <text evidence="8 21">Belongs to the aldehyde dehydrogenase family.</text>
</comment>
<dbReference type="FunFam" id="3.40.50.970:FF:000004">
    <property type="entry name" value="Transketolase"/>
    <property type="match status" value="1"/>
</dbReference>
<comment type="cofactor">
    <cofactor evidence="4">
        <name>Mg(2+)</name>
        <dbReference type="ChEBI" id="CHEBI:18420"/>
    </cofactor>
</comment>
<keyword evidence="13" id="KW-0479">Metal-binding</keyword>
<evidence type="ECO:0000313" key="24">
    <source>
        <dbReference type="Proteomes" id="UP000781932"/>
    </source>
</evidence>
<dbReference type="SMART" id="SM00861">
    <property type="entry name" value="Transket_pyr"/>
    <property type="match status" value="1"/>
</dbReference>
<dbReference type="SUPFAM" id="SSF52518">
    <property type="entry name" value="Thiamin diphosphate-binding fold (THDP-binding)"/>
    <property type="match status" value="2"/>
</dbReference>
<dbReference type="GO" id="GO:0004499">
    <property type="term" value="F:N,N-dimethylaniline monooxygenase activity"/>
    <property type="evidence" value="ECO:0007669"/>
    <property type="project" value="InterPro"/>
</dbReference>
<evidence type="ECO:0000256" key="20">
    <source>
        <dbReference type="PROSITE-ProRule" id="PRU10007"/>
    </source>
</evidence>
<dbReference type="InterPro" id="IPR005475">
    <property type="entry name" value="Transketolase-like_Pyr-bd"/>
</dbReference>
<keyword evidence="24" id="KW-1185">Reference proteome</keyword>
<dbReference type="Gene3D" id="3.40.50.970">
    <property type="match status" value="2"/>
</dbReference>
<evidence type="ECO:0000256" key="19">
    <source>
        <dbReference type="ARBA" id="ARBA00049473"/>
    </source>
</evidence>
<evidence type="ECO:0000256" key="5">
    <source>
        <dbReference type="ARBA" id="ARBA00001964"/>
    </source>
</evidence>
<sequence length="1568" mass="171343">MAPSQNPVPGPSGHTVAVQSLTALTNGGAPNFVPPKTTVATENGISSSEIKGWRETLNDDDFAVLALRNLIFDICNQNGGGHGGSAIGMAAIGVALYKHIMRYNPNNAEWFDRDRFVLSNGHAAMFLYALNHLVGYENFSMDEIKGYGSAKINGYTTICHGHPEIEVPGVEVTTGPLGQGIANAVGLAIASKHLAARYNRPGFEVVQSRMYCMTGDGCLMEGVALEAISLAGSLQLDNLVVLYDNNQVTCDGPLDWINTEDVNSKMRASGWHVLEITNGNHDVDAVVSALQYSKSLKGKPVFINIRTVIGLGTRVAGTFKAHHGAFDSDSVAISKRLAGQDPAVTHKVPSSSLEYFRERKSHGEYLEAEWNALLQRYQVAYADLASEFHKARHGERGSQGLEILKQAESNQFQSMATREVNGALMEKLWKACPTMFGGGADLVNSNKVPYLESDVCHPSVSYAGRYIRYGIREHAMAAISNGLAAYGPGTFLPVTATFFMFYLYAAPGVRMGALSHLPVIHIATHDSFAEGQNGPTHQPVEIDSLYRAMPNLTYIRPCDAEETIGAWMLALENRHGPTMLSLGRDPTGPVPSTDRFKVAKGAYVVKETQQAELTLYAKELNAIIIGAGPAGIAMAYRLKHELKFEDFTIGCDLKSQLYSFSFNLNPNWSKELCEQPEILQYMEDTCTKFDLHKHVHTSVECMGAKWHNEISKWEVNLKDLKTGIEYSRYASVLVSAVGAISFPRDVKFPGMEKFQGAMFHTARWDHSVDYTNKRIAVIGNGCSAAQVVPAVAKHAAFVKQYARSGQWFHARPNREYSETEKFMFRWIPLLMRWLRLQIFMDADEESATYFGTPKGLKARAETEAESKKYIRSIAPQKYWDHIIPNFPLGCKRRIFDPGYLESLNLPNVELLPEGIQEITETGIISSSGAQDDFDIIVLATGFQVSQFLTPMHIIGATGVSLHDQWKACRGAQAYLGTHVHNFPNLAILFGPNTFPANNSALFACETQVDYTVKSLFKPLIDRKAAVIEVKQAAEDRETNAIHKSLRDTVFAGDCSNWYIGDFGRNAASWPGLARSFWFKTYFPDWSAFNMTGGSAIWPLFTLNEKSLFIEKAFIEGQWVSRERKFDVFEPATGTKLGQVADCDVEDFKKAIISAEKAQVDFFSNTTGTSRGALLRKWYDLILANQQDIATILSLENGKTFAEAKGEVVYAANFISWFAEEATRAYGVTIPSSSPHTTLLTIREPVGVGPAIAAGCSVVIKPPSETPYTCLALTKLAIEAGLPPTLIQVCPTKNRQAATELATNPAVRKISFTGSTGVGKMLAKLAAGTLKRVSLELGGNAPFIVFDDADLDLAVEGAMFCKFRCSGQTCVCANRLYVQKGVAKEFTARLVKKVAELKMGPGLASSTTQGPLVNKAAVEKVKEHVADATSKGAKVEIGGQTAESSGFFFRPTVLSGATPDMVVSNDETFGPLAPVFEFDTEKDALRLANNTEFGLAGYFFSKDISRAMRMAQQLQVGMVGVNTGKISAPEAPFGGIKESGYGHEGSLYGLEEYQNIKSITIGNQDAGAA</sequence>
<gene>
    <name evidence="23" type="ORF">CkaCkLH20_07058</name>
</gene>
<name>A0A9P6I2G4_9PEZI</name>
<keyword evidence="12" id="KW-0808">Transferase</keyword>
<dbReference type="InterPro" id="IPR016160">
    <property type="entry name" value="Ald_DH_CS_CYS"/>
</dbReference>
<dbReference type="InterPro" id="IPR029510">
    <property type="entry name" value="Ald_DH_CS_GLU"/>
</dbReference>
<dbReference type="PANTHER" id="PTHR43522:SF6">
    <property type="entry name" value="TRANSKETOLASE-LIKE PYRIMIDINE-BINDING DOMAIN-CONTAINING PROTEIN-RELATED"/>
    <property type="match status" value="1"/>
</dbReference>
<dbReference type="FunFam" id="3.40.309.10:FF:000004">
    <property type="entry name" value="Succinate-semialdehyde dehydrogenase I"/>
    <property type="match status" value="1"/>
</dbReference>
<proteinExistence type="inferred from homology"/>
<dbReference type="Pfam" id="PF02779">
    <property type="entry name" value="Transket_pyr"/>
    <property type="match status" value="1"/>
</dbReference>
<evidence type="ECO:0000256" key="8">
    <source>
        <dbReference type="ARBA" id="ARBA00009986"/>
    </source>
</evidence>
<dbReference type="InterPro" id="IPR036188">
    <property type="entry name" value="FAD/NAD-bd_sf"/>
</dbReference>
<dbReference type="GO" id="GO:0050660">
    <property type="term" value="F:flavin adenine dinucleotide binding"/>
    <property type="evidence" value="ECO:0007669"/>
    <property type="project" value="InterPro"/>
</dbReference>
<dbReference type="OrthoDB" id="10267175at2759"/>
<dbReference type="CDD" id="cd07103">
    <property type="entry name" value="ALDH_F5_SSADH_GabD"/>
    <property type="match status" value="1"/>
</dbReference>
<dbReference type="RefSeq" id="XP_038744699.1">
    <property type="nucleotide sequence ID" value="XM_038889775.1"/>
</dbReference>
<comment type="caution">
    <text evidence="23">The sequence shown here is derived from an EMBL/GenBank/DDBJ whole genome shotgun (WGS) entry which is preliminary data.</text>
</comment>
<evidence type="ECO:0000256" key="14">
    <source>
        <dbReference type="ARBA" id="ARBA00022827"/>
    </source>
</evidence>
<dbReference type="EC" id="2.2.1.1" evidence="10"/>
<dbReference type="InterPro" id="IPR020946">
    <property type="entry name" value="Flavin_mOase-like"/>
</dbReference>
<comment type="cofactor">
    <cofactor evidence="3">
        <name>Co(2+)</name>
        <dbReference type="ChEBI" id="CHEBI:48828"/>
    </cofactor>
</comment>
<dbReference type="GO" id="GO:0046872">
    <property type="term" value="F:metal ion binding"/>
    <property type="evidence" value="ECO:0007669"/>
    <property type="project" value="UniProtKB-KW"/>
</dbReference>